<gene>
    <name evidence="2" type="ORF">B0T21DRAFT_352372</name>
</gene>
<evidence type="ECO:0000313" key="3">
    <source>
        <dbReference type="Proteomes" id="UP001172159"/>
    </source>
</evidence>
<dbReference type="AlphaFoldDB" id="A0AA40AER7"/>
<organism evidence="2 3">
    <name type="scientific">Apiosordaria backusii</name>
    <dbReference type="NCBI Taxonomy" id="314023"/>
    <lineage>
        <taxon>Eukaryota</taxon>
        <taxon>Fungi</taxon>
        <taxon>Dikarya</taxon>
        <taxon>Ascomycota</taxon>
        <taxon>Pezizomycotina</taxon>
        <taxon>Sordariomycetes</taxon>
        <taxon>Sordariomycetidae</taxon>
        <taxon>Sordariales</taxon>
        <taxon>Lasiosphaeriaceae</taxon>
        <taxon>Apiosordaria</taxon>
    </lineage>
</organism>
<reference evidence="2" key="1">
    <citation type="submission" date="2023-06" db="EMBL/GenBank/DDBJ databases">
        <title>Genome-scale phylogeny and comparative genomics of the fungal order Sordariales.</title>
        <authorList>
            <consortium name="Lawrence Berkeley National Laboratory"/>
            <person name="Hensen N."/>
            <person name="Bonometti L."/>
            <person name="Westerberg I."/>
            <person name="Brannstrom I.O."/>
            <person name="Guillou S."/>
            <person name="Cros-Aarteil S."/>
            <person name="Calhoun S."/>
            <person name="Haridas S."/>
            <person name="Kuo A."/>
            <person name="Mondo S."/>
            <person name="Pangilinan J."/>
            <person name="Riley R."/>
            <person name="Labutti K."/>
            <person name="Andreopoulos B."/>
            <person name="Lipzen A."/>
            <person name="Chen C."/>
            <person name="Yanf M."/>
            <person name="Daum C."/>
            <person name="Ng V."/>
            <person name="Clum A."/>
            <person name="Steindorff A."/>
            <person name="Ohm R."/>
            <person name="Martin F."/>
            <person name="Silar P."/>
            <person name="Natvig D."/>
            <person name="Lalanne C."/>
            <person name="Gautier V."/>
            <person name="Ament-Velasquez S.L."/>
            <person name="Kruys A."/>
            <person name="Hutchinson M.I."/>
            <person name="Powell A.J."/>
            <person name="Barry K."/>
            <person name="Miller A.N."/>
            <person name="Grigoriev I.V."/>
            <person name="Debuchy R."/>
            <person name="Gladieux P."/>
            <person name="Thoren M.H."/>
            <person name="Johannesson H."/>
        </authorList>
    </citation>
    <scope>NUCLEOTIDE SEQUENCE</scope>
    <source>
        <strain evidence="2">CBS 540.89</strain>
    </source>
</reference>
<dbReference type="EMBL" id="JAUKTV010000015">
    <property type="protein sequence ID" value="KAK0714459.1"/>
    <property type="molecule type" value="Genomic_DNA"/>
</dbReference>
<keyword evidence="1" id="KW-0812">Transmembrane</keyword>
<feature type="transmembrane region" description="Helical" evidence="1">
    <location>
        <begin position="7"/>
        <end position="27"/>
    </location>
</feature>
<feature type="transmembrane region" description="Helical" evidence="1">
    <location>
        <begin position="33"/>
        <end position="50"/>
    </location>
</feature>
<dbReference type="Proteomes" id="UP001172159">
    <property type="component" value="Unassembled WGS sequence"/>
</dbReference>
<keyword evidence="3" id="KW-1185">Reference proteome</keyword>
<evidence type="ECO:0000313" key="2">
    <source>
        <dbReference type="EMBL" id="KAK0714459.1"/>
    </source>
</evidence>
<comment type="caution">
    <text evidence="2">The sequence shown here is derived from an EMBL/GenBank/DDBJ whole genome shotgun (WGS) entry which is preliminary data.</text>
</comment>
<keyword evidence="1" id="KW-0472">Membrane</keyword>
<keyword evidence="1" id="KW-1133">Transmembrane helix</keyword>
<protein>
    <submittedName>
        <fullName evidence="2">Uncharacterized protein</fullName>
    </submittedName>
</protein>
<evidence type="ECO:0000256" key="1">
    <source>
        <dbReference type="SAM" id="Phobius"/>
    </source>
</evidence>
<name>A0AA40AER7_9PEZI</name>
<sequence length="122" mass="14384">MVKVFKYKLIIVNFIINSYIKVLYRGIYINRLYFNLIGYIIFKLIFNLRLKIDIESVLNRRGGAIINKEYKVKVAKVIFITLKISFYRGTAIAINKVFKVIKLTKDNNNNLIISTTFFYTTI</sequence>
<accession>A0AA40AER7</accession>
<proteinExistence type="predicted"/>